<dbReference type="Proteomes" id="UP001162992">
    <property type="component" value="Chromosome 11"/>
</dbReference>
<proteinExistence type="predicted"/>
<keyword evidence="2" id="KW-1185">Reference proteome</keyword>
<organism evidence="1 2">
    <name type="scientific">Diphasiastrum complanatum</name>
    <name type="common">Issler's clubmoss</name>
    <name type="synonym">Lycopodium complanatum</name>
    <dbReference type="NCBI Taxonomy" id="34168"/>
    <lineage>
        <taxon>Eukaryota</taxon>
        <taxon>Viridiplantae</taxon>
        <taxon>Streptophyta</taxon>
        <taxon>Embryophyta</taxon>
        <taxon>Tracheophyta</taxon>
        <taxon>Lycopodiopsida</taxon>
        <taxon>Lycopodiales</taxon>
        <taxon>Lycopodiaceae</taxon>
        <taxon>Lycopodioideae</taxon>
        <taxon>Diphasiastrum</taxon>
    </lineage>
</organism>
<dbReference type="EMBL" id="CM055102">
    <property type="protein sequence ID" value="KAJ7537726.1"/>
    <property type="molecule type" value="Genomic_DNA"/>
</dbReference>
<comment type="caution">
    <text evidence="1">The sequence shown here is derived from an EMBL/GenBank/DDBJ whole genome shotgun (WGS) entry which is preliminary data.</text>
</comment>
<evidence type="ECO:0000313" key="1">
    <source>
        <dbReference type="EMBL" id="KAJ7537726.1"/>
    </source>
</evidence>
<sequence>MGTMPNSRSYPEAPLDNKGHLIHDEASQESLRQLKSIGASLLYGFVALVMGFVNKGVLQLWPYSNTLLMLQMAASILIVYTGSYSGIMSVRPFDSSSAKILIPVVFFYNANVAFSLAGLQVLKIPIFNALKRLTPVMIIIVKFVIGDATPSRKVLYAVFTIVAGCFIAGIGDVSFDILGYSMALISCVLQTTYLILVEKSGSDKGFNSNELLLYNATLSLPVLLILILGTGEAFAAFSAFEGLLTSSRFFFPLVVFSLIMGSLLNYTLFLCTLWNSALTTTVVGAMKGVVSSVLGFFILGGLKVTPLVVAGISMNTFGGIWYAVLKYYERKKRIHDPHYTKSGQNVQPILPTTTANLHMKFSK</sequence>
<gene>
    <name evidence="1" type="ORF">O6H91_11G018900</name>
</gene>
<protein>
    <submittedName>
        <fullName evidence="1">Uncharacterized protein</fullName>
    </submittedName>
</protein>
<accession>A0ACC2C6T1</accession>
<evidence type="ECO:0000313" key="2">
    <source>
        <dbReference type="Proteomes" id="UP001162992"/>
    </source>
</evidence>
<name>A0ACC2C6T1_DIPCM</name>
<reference evidence="2" key="1">
    <citation type="journal article" date="2024" name="Proc. Natl. Acad. Sci. U.S.A.">
        <title>Extraordinary preservation of gene collinearity over three hundred million years revealed in homosporous lycophytes.</title>
        <authorList>
            <person name="Li C."/>
            <person name="Wickell D."/>
            <person name="Kuo L.Y."/>
            <person name="Chen X."/>
            <person name="Nie B."/>
            <person name="Liao X."/>
            <person name="Peng D."/>
            <person name="Ji J."/>
            <person name="Jenkins J."/>
            <person name="Williams M."/>
            <person name="Shu S."/>
            <person name="Plott C."/>
            <person name="Barry K."/>
            <person name="Rajasekar S."/>
            <person name="Grimwood J."/>
            <person name="Han X."/>
            <person name="Sun S."/>
            <person name="Hou Z."/>
            <person name="He W."/>
            <person name="Dai G."/>
            <person name="Sun C."/>
            <person name="Schmutz J."/>
            <person name="Leebens-Mack J.H."/>
            <person name="Li F.W."/>
            <person name="Wang L."/>
        </authorList>
    </citation>
    <scope>NUCLEOTIDE SEQUENCE [LARGE SCALE GENOMIC DNA]</scope>
    <source>
        <strain evidence="2">cv. PW_Plant_1</strain>
    </source>
</reference>